<dbReference type="KEGG" id="crie:AK829_03965"/>
<feature type="region of interest" description="Disordered" evidence="5">
    <location>
        <begin position="346"/>
        <end position="374"/>
    </location>
</feature>
<sequence length="374" mass="41028">MIRKIARPMLASVFIIDGAKTVMNPSSNKESAASVLEQVRAAVPRQYRSFLPQDPETAAQIVGGVKAGAGSLFAIGKLPRTAAALLTATSAASLVGRNAFWNTDDEDEKLRRRAGALTDLALTGGVLLASVDTAGKPDIKWRAQNAARVAKKNVQQALPTQSETEKALHKASNWFSDATEQVGDYIEDNKGDWAKAANRAGSAAQDLFGDARKQTSHFLSNASDWLEDATDELQDNYKDLKPSKLDQFKAKRKVNNLVDDAKGWAEDAFDELTPSKLEKFKAKRKVNSVVSDLQASLDDLGPSTLDKFRAKRKVKKSAAKLQDKAQEAVDSLQDAWDNLDVAPSWRQKRKWKKRANKAEKQAKKLVKKAQKKLG</sequence>
<dbReference type="EMBL" id="CP012342">
    <property type="protein sequence ID" value="AKV58467.1"/>
    <property type="molecule type" value="Genomic_DNA"/>
</dbReference>
<feature type="compositionally biased region" description="Basic residues" evidence="5">
    <location>
        <begin position="363"/>
        <end position="374"/>
    </location>
</feature>
<dbReference type="Proteomes" id="UP000060016">
    <property type="component" value="Chromosome"/>
</dbReference>
<evidence type="ECO:0000256" key="3">
    <source>
        <dbReference type="ARBA" id="ARBA00022989"/>
    </source>
</evidence>
<name>A0A0K1RAL1_9CORY</name>
<keyword evidence="3" id="KW-1133">Transmembrane helix</keyword>
<dbReference type="STRING" id="156976.AK829_03965"/>
<protein>
    <submittedName>
        <fullName evidence="6">DoxX family protein</fullName>
    </submittedName>
</protein>
<dbReference type="RefSeq" id="WP_052204467.1">
    <property type="nucleotide sequence ID" value="NZ_CAUPEA010000045.1"/>
</dbReference>
<evidence type="ECO:0000313" key="7">
    <source>
        <dbReference type="Proteomes" id="UP000060016"/>
    </source>
</evidence>
<comment type="subcellular location">
    <subcellularLocation>
        <location evidence="1">Membrane</location>
        <topology evidence="1">Multi-pass membrane protein</topology>
    </subcellularLocation>
</comment>
<accession>A0A0K1RAL1</accession>
<gene>
    <name evidence="6" type="ORF">AK829_03965</name>
</gene>
<dbReference type="AlphaFoldDB" id="A0A0K1RAL1"/>
<dbReference type="PATRIC" id="fig|156976.3.peg.782"/>
<evidence type="ECO:0000256" key="1">
    <source>
        <dbReference type="ARBA" id="ARBA00004141"/>
    </source>
</evidence>
<feature type="compositionally biased region" description="Basic residues" evidence="5">
    <location>
        <begin position="346"/>
        <end position="355"/>
    </location>
</feature>
<dbReference type="Pfam" id="PF07681">
    <property type="entry name" value="DoxX"/>
    <property type="match status" value="1"/>
</dbReference>
<organism evidence="6 7">
    <name type="scientific">Corynebacterium riegelii</name>
    <dbReference type="NCBI Taxonomy" id="156976"/>
    <lineage>
        <taxon>Bacteria</taxon>
        <taxon>Bacillati</taxon>
        <taxon>Actinomycetota</taxon>
        <taxon>Actinomycetes</taxon>
        <taxon>Mycobacteriales</taxon>
        <taxon>Corynebacteriaceae</taxon>
        <taxon>Corynebacterium</taxon>
    </lineage>
</organism>
<evidence type="ECO:0000256" key="5">
    <source>
        <dbReference type="SAM" id="MobiDB-lite"/>
    </source>
</evidence>
<dbReference type="InterPro" id="IPR032808">
    <property type="entry name" value="DoxX"/>
</dbReference>
<dbReference type="GO" id="GO:0016020">
    <property type="term" value="C:membrane"/>
    <property type="evidence" value="ECO:0007669"/>
    <property type="project" value="UniProtKB-SubCell"/>
</dbReference>
<keyword evidence="7" id="KW-1185">Reference proteome</keyword>
<reference evidence="6 7" key="1">
    <citation type="submission" date="2015-08" db="EMBL/GenBank/DDBJ databases">
        <authorList>
            <person name="Babu N.S."/>
            <person name="Beckwith C.J."/>
            <person name="Beseler K.G."/>
            <person name="Brison A."/>
            <person name="Carone J.V."/>
            <person name="Caskin T.P."/>
            <person name="Diamond M."/>
            <person name="Durham M.E."/>
            <person name="Foxe J.M."/>
            <person name="Go M."/>
            <person name="Henderson B.A."/>
            <person name="Jones I.B."/>
            <person name="McGettigan J.A."/>
            <person name="Micheletti S.J."/>
            <person name="Nasrallah M.E."/>
            <person name="Ortiz D."/>
            <person name="Piller C.R."/>
            <person name="Privatt S.R."/>
            <person name="Schneider S.L."/>
            <person name="Sharp S."/>
            <person name="Smith T.C."/>
            <person name="Stanton J.D."/>
            <person name="Ullery H.E."/>
            <person name="Wilson R.J."/>
            <person name="Serrano M.G."/>
            <person name="Buck G."/>
            <person name="Lee V."/>
            <person name="Wang Y."/>
            <person name="Carvalho R."/>
            <person name="Voegtly L."/>
            <person name="Shi R."/>
            <person name="Duckworth R."/>
            <person name="Johnson A."/>
            <person name="Loviza R."/>
            <person name="Walstead R."/>
            <person name="Shah Z."/>
            <person name="Kiflezghi M."/>
            <person name="Wade K."/>
            <person name="Ball S.L."/>
            <person name="Bradley K.W."/>
            <person name="Asai D.J."/>
            <person name="Bowman C.A."/>
            <person name="Russell D.A."/>
            <person name="Pope W.H."/>
            <person name="Jacobs-Sera D."/>
            <person name="Hendrix R.W."/>
            <person name="Hatfull G.F."/>
        </authorList>
    </citation>
    <scope>NUCLEOTIDE SEQUENCE [LARGE SCALE GENOMIC DNA]</scope>
    <source>
        <strain evidence="6 7">PUDD_83A45</strain>
    </source>
</reference>
<evidence type="ECO:0000256" key="4">
    <source>
        <dbReference type="ARBA" id="ARBA00023136"/>
    </source>
</evidence>
<keyword evidence="4" id="KW-0472">Membrane</keyword>
<proteinExistence type="predicted"/>
<evidence type="ECO:0000256" key="2">
    <source>
        <dbReference type="ARBA" id="ARBA00022692"/>
    </source>
</evidence>
<keyword evidence="2" id="KW-0812">Transmembrane</keyword>
<evidence type="ECO:0000313" key="6">
    <source>
        <dbReference type="EMBL" id="AKV58467.1"/>
    </source>
</evidence>